<dbReference type="InterPro" id="IPR036388">
    <property type="entry name" value="WH-like_DNA-bd_sf"/>
</dbReference>
<proteinExistence type="predicted"/>
<feature type="domain" description="ANTAR" evidence="1">
    <location>
        <begin position="1"/>
        <end position="61"/>
    </location>
</feature>
<evidence type="ECO:0000313" key="2">
    <source>
        <dbReference type="EMBL" id="WTP54682.1"/>
    </source>
</evidence>
<dbReference type="Proteomes" id="UP001432166">
    <property type="component" value="Chromosome"/>
</dbReference>
<dbReference type="EMBL" id="CP108133">
    <property type="protein sequence ID" value="WTP54682.1"/>
    <property type="molecule type" value="Genomic_DNA"/>
</dbReference>
<name>A0ABZ1JWS0_9ACTN</name>
<evidence type="ECO:0000313" key="4">
    <source>
        <dbReference type="Proteomes" id="UP001432166"/>
    </source>
</evidence>
<dbReference type="InterPro" id="IPR011006">
    <property type="entry name" value="CheY-like_superfamily"/>
</dbReference>
<dbReference type="SUPFAM" id="SSF52172">
    <property type="entry name" value="CheY-like"/>
    <property type="match status" value="1"/>
</dbReference>
<protein>
    <submittedName>
        <fullName evidence="2">ANTAR domain-containing protein</fullName>
    </submittedName>
</protein>
<evidence type="ECO:0000313" key="3">
    <source>
        <dbReference type="EMBL" id="WTP55333.1"/>
    </source>
</evidence>
<dbReference type="Gene3D" id="1.10.10.10">
    <property type="entry name" value="Winged helix-like DNA-binding domain superfamily/Winged helix DNA-binding domain"/>
    <property type="match status" value="1"/>
</dbReference>
<dbReference type="SMART" id="SM01012">
    <property type="entry name" value="ANTAR"/>
    <property type="match status" value="1"/>
</dbReference>
<dbReference type="PROSITE" id="PS50921">
    <property type="entry name" value="ANTAR"/>
    <property type="match status" value="1"/>
</dbReference>
<dbReference type="Pfam" id="PF03861">
    <property type="entry name" value="ANTAR"/>
    <property type="match status" value="1"/>
</dbReference>
<dbReference type="EMBL" id="CP108133">
    <property type="protein sequence ID" value="WTP55333.1"/>
    <property type="molecule type" value="Genomic_DNA"/>
</dbReference>
<dbReference type="InterPro" id="IPR005561">
    <property type="entry name" value="ANTAR"/>
</dbReference>
<sequence length="76" mass="8212">MPAQSASDQLAAALLSRIPIEQAKAVLAYRLGVDTAEAFTLMRSHARSQRRRLTDVASDIIQGSADIGSFARPERS</sequence>
<evidence type="ECO:0000259" key="1">
    <source>
        <dbReference type="PROSITE" id="PS50921"/>
    </source>
</evidence>
<organism evidence="2 4">
    <name type="scientific">Streptomyces tauricus</name>
    <dbReference type="NCBI Taxonomy" id="68274"/>
    <lineage>
        <taxon>Bacteria</taxon>
        <taxon>Bacillati</taxon>
        <taxon>Actinomycetota</taxon>
        <taxon>Actinomycetes</taxon>
        <taxon>Kitasatosporales</taxon>
        <taxon>Streptomycetaceae</taxon>
        <taxon>Streptomyces</taxon>
        <taxon>Streptomyces aurantiacus group</taxon>
    </lineage>
</organism>
<gene>
    <name evidence="2" type="ORF">OG288_00080</name>
    <name evidence="3" type="ORF">OG288_44130</name>
</gene>
<accession>A0ABZ1JWS0</accession>
<reference evidence="2" key="1">
    <citation type="submission" date="2022-10" db="EMBL/GenBank/DDBJ databases">
        <title>The complete genomes of actinobacterial strains from the NBC collection.</title>
        <authorList>
            <person name="Joergensen T.S."/>
            <person name="Alvarez Arevalo M."/>
            <person name="Sterndorff E.B."/>
            <person name="Faurdal D."/>
            <person name="Vuksanovic O."/>
            <person name="Mourched A.-S."/>
            <person name="Charusanti P."/>
            <person name="Shaw S."/>
            <person name="Blin K."/>
            <person name="Weber T."/>
        </authorList>
    </citation>
    <scope>NUCLEOTIDE SEQUENCE</scope>
    <source>
        <strain evidence="2">NBC_00189</strain>
    </source>
</reference>
<dbReference type="RefSeq" id="WP_328939928.1">
    <property type="nucleotide sequence ID" value="NZ_CP108133.1"/>
</dbReference>
<keyword evidence="4" id="KW-1185">Reference proteome</keyword>